<sequence>MYSGIVLYNTENISQNIALEFAETLFSALNAPITDTSYIKPIIRKTCSDFKQVNISLKGLKRKINLQKIITFATSNILDNICRLRLAYYTEEFGGKNDIYILYDNKLDHDGLVLELIKNFARQNYFSYGIKYSGCKSANNAIEYAMGFNFATIYPYEKYYLLRDRKQLNDNKRLRMIYTANIINHHHLDMCVDNTTLKDWILSDKSHGTLEELSDKLWLWQVAENELDNINNFLGELDLLTSWKLPTPEPEKPKRRLP</sequence>
<evidence type="ECO:0000313" key="2">
    <source>
        <dbReference type="Proteomes" id="UP000199698"/>
    </source>
</evidence>
<keyword evidence="2" id="KW-1185">Reference proteome</keyword>
<name>A0A1C4DRH5_9GAMM</name>
<dbReference type="EMBL" id="FMBA01000099">
    <property type="protein sequence ID" value="SCC34014.1"/>
    <property type="molecule type" value="Genomic_DNA"/>
</dbReference>
<dbReference type="AlphaFoldDB" id="A0A1C4DRH5"/>
<gene>
    <name evidence="1" type="ORF">GA0061080_10992</name>
</gene>
<evidence type="ECO:0000313" key="1">
    <source>
        <dbReference type="EMBL" id="SCC34014.1"/>
    </source>
</evidence>
<dbReference type="OrthoDB" id="9014021at2"/>
<proteinExistence type="predicted"/>
<dbReference type="Proteomes" id="UP000199698">
    <property type="component" value="Unassembled WGS sequence"/>
</dbReference>
<accession>A0A1C4DRH5</accession>
<dbReference type="RefSeq" id="WP_091126208.1">
    <property type="nucleotide sequence ID" value="NZ_FMBA01000099.1"/>
</dbReference>
<protein>
    <submittedName>
        <fullName evidence="1">Uncharacterized protein</fullName>
    </submittedName>
</protein>
<reference evidence="2" key="1">
    <citation type="submission" date="2016-08" db="EMBL/GenBank/DDBJ databases">
        <authorList>
            <person name="Varghese N."/>
            <person name="Submissions Spin"/>
        </authorList>
    </citation>
    <scope>NUCLEOTIDE SEQUENCE [LARGE SCALE GENOMIC DNA]</scope>
    <source>
        <strain evidence="2">R-53144</strain>
    </source>
</reference>
<organism evidence="1 2">
    <name type="scientific">Gilliamella intestini</name>
    <dbReference type="NCBI Taxonomy" id="1798183"/>
    <lineage>
        <taxon>Bacteria</taxon>
        <taxon>Pseudomonadati</taxon>
        <taxon>Pseudomonadota</taxon>
        <taxon>Gammaproteobacteria</taxon>
        <taxon>Orbales</taxon>
        <taxon>Orbaceae</taxon>
        <taxon>Gilliamella</taxon>
    </lineage>
</organism>